<organism evidence="1 2">
    <name type="scientific">Anas platyrhynchos</name>
    <name type="common">Mallard</name>
    <name type="synonym">Anas boschas</name>
    <dbReference type="NCBI Taxonomy" id="8839"/>
    <lineage>
        <taxon>Eukaryota</taxon>
        <taxon>Metazoa</taxon>
        <taxon>Chordata</taxon>
        <taxon>Craniata</taxon>
        <taxon>Vertebrata</taxon>
        <taxon>Euteleostomi</taxon>
        <taxon>Archelosauria</taxon>
        <taxon>Archosauria</taxon>
        <taxon>Dinosauria</taxon>
        <taxon>Saurischia</taxon>
        <taxon>Theropoda</taxon>
        <taxon>Coelurosauria</taxon>
        <taxon>Aves</taxon>
        <taxon>Neognathae</taxon>
        <taxon>Galloanserae</taxon>
        <taxon>Anseriformes</taxon>
        <taxon>Anatidae</taxon>
        <taxon>Anatinae</taxon>
        <taxon>Anas</taxon>
    </lineage>
</organism>
<dbReference type="EMBL" id="KB745279">
    <property type="protein sequence ID" value="EOA93924.1"/>
    <property type="molecule type" value="Genomic_DNA"/>
</dbReference>
<proteinExistence type="predicted"/>
<dbReference type="AlphaFoldDB" id="R0KXP0"/>
<accession>R0KXP0</accession>
<gene>
    <name evidence="1" type="ORF">Anapl_13504</name>
</gene>
<protein>
    <submittedName>
        <fullName evidence="1">Uncharacterized protein</fullName>
    </submittedName>
</protein>
<sequence length="126" mass="13050">METEPAGVCAGRPPGLGARHPSCGNVIGVERKSDARELAIAPFGHGLQSICAVLSIPVRHSEPSHVAANARSLLLHWEVSTDTGLEKHVEISARFCPPDTLRSVGKAPAGCAGDELPEQLNGTAAA</sequence>
<evidence type="ECO:0000313" key="1">
    <source>
        <dbReference type="EMBL" id="EOA93924.1"/>
    </source>
</evidence>
<dbReference type="Proteomes" id="UP000296049">
    <property type="component" value="Unassembled WGS sequence"/>
</dbReference>
<keyword evidence="2" id="KW-1185">Reference proteome</keyword>
<reference evidence="2" key="1">
    <citation type="journal article" date="2013" name="Nat. Genet.">
        <title>The duck genome and transcriptome provide insight into an avian influenza virus reservoir species.</title>
        <authorList>
            <person name="Huang Y."/>
            <person name="Li Y."/>
            <person name="Burt D.W."/>
            <person name="Chen H."/>
            <person name="Zhang Y."/>
            <person name="Qian W."/>
            <person name="Kim H."/>
            <person name="Gan S."/>
            <person name="Zhao Y."/>
            <person name="Li J."/>
            <person name="Yi K."/>
            <person name="Feng H."/>
            <person name="Zhu P."/>
            <person name="Li B."/>
            <person name="Liu Q."/>
            <person name="Fairley S."/>
            <person name="Magor K.E."/>
            <person name="Du Z."/>
            <person name="Hu X."/>
            <person name="Goodman L."/>
            <person name="Tafer H."/>
            <person name="Vignal A."/>
            <person name="Lee T."/>
            <person name="Kim K.W."/>
            <person name="Sheng Z."/>
            <person name="An Y."/>
            <person name="Searle S."/>
            <person name="Herrero J."/>
            <person name="Groenen M.A."/>
            <person name="Crooijmans R.P."/>
            <person name="Faraut T."/>
            <person name="Cai Q."/>
            <person name="Webster R.G."/>
            <person name="Aldridge J.R."/>
            <person name="Warren W.C."/>
            <person name="Bartschat S."/>
            <person name="Kehr S."/>
            <person name="Marz M."/>
            <person name="Stadler P.F."/>
            <person name="Smith J."/>
            <person name="Kraus R.H."/>
            <person name="Zhao Y."/>
            <person name="Ren L."/>
            <person name="Fei J."/>
            <person name="Morisson M."/>
            <person name="Kaiser P."/>
            <person name="Griffin D.K."/>
            <person name="Rao M."/>
            <person name="Pitel F."/>
            <person name="Wang J."/>
            <person name="Li N."/>
        </authorList>
    </citation>
    <scope>NUCLEOTIDE SEQUENCE [LARGE SCALE GENOMIC DNA]</scope>
</reference>
<name>R0KXP0_ANAPL</name>
<evidence type="ECO:0000313" key="2">
    <source>
        <dbReference type="Proteomes" id="UP000296049"/>
    </source>
</evidence>